<name>A0A8D8UA53_9HEMI</name>
<accession>A0A8D8UA53</accession>
<dbReference type="EMBL" id="HBUF01340997">
    <property type="protein sequence ID" value="CAG6703408.1"/>
    <property type="molecule type" value="Transcribed_RNA"/>
</dbReference>
<dbReference type="EMBL" id="HBUF01341000">
    <property type="protein sequence ID" value="CAG6703420.1"/>
    <property type="molecule type" value="Transcribed_RNA"/>
</dbReference>
<reference evidence="1" key="1">
    <citation type="submission" date="2021-05" db="EMBL/GenBank/DDBJ databases">
        <authorList>
            <person name="Alioto T."/>
            <person name="Alioto T."/>
            <person name="Gomez Garrido J."/>
        </authorList>
    </citation>
    <scope>NUCLEOTIDE SEQUENCE</scope>
</reference>
<sequence length="104" mass="12088">MIHIHVIVCILKEKFTSVSSIAKIWAGGGSVLPFPAIFTSVLHHTYPKASSNIGIFLGNTDYVDYFLFVPESETEFYLFYFYYLYLIIEIYRKWGIDCPTFKLK</sequence>
<dbReference type="AlphaFoldDB" id="A0A8D8UA53"/>
<organism evidence="1">
    <name type="scientific">Cacopsylla melanoneura</name>
    <dbReference type="NCBI Taxonomy" id="428564"/>
    <lineage>
        <taxon>Eukaryota</taxon>
        <taxon>Metazoa</taxon>
        <taxon>Ecdysozoa</taxon>
        <taxon>Arthropoda</taxon>
        <taxon>Hexapoda</taxon>
        <taxon>Insecta</taxon>
        <taxon>Pterygota</taxon>
        <taxon>Neoptera</taxon>
        <taxon>Paraneoptera</taxon>
        <taxon>Hemiptera</taxon>
        <taxon>Sternorrhyncha</taxon>
        <taxon>Psylloidea</taxon>
        <taxon>Psyllidae</taxon>
        <taxon>Psyllinae</taxon>
        <taxon>Cacopsylla</taxon>
    </lineage>
</organism>
<proteinExistence type="predicted"/>
<dbReference type="EMBL" id="HBUF01340999">
    <property type="protein sequence ID" value="CAG6703415.1"/>
    <property type="molecule type" value="Transcribed_RNA"/>
</dbReference>
<evidence type="ECO:0000313" key="1">
    <source>
        <dbReference type="EMBL" id="CAG6703420.1"/>
    </source>
</evidence>
<protein>
    <submittedName>
        <fullName evidence="1">Uncharacterized protein</fullName>
    </submittedName>
</protein>